<dbReference type="EMBL" id="CH916370">
    <property type="protein sequence ID" value="EDV99670.1"/>
    <property type="molecule type" value="Genomic_DNA"/>
</dbReference>
<proteinExistence type="predicted"/>
<accession>B4JJB8</accession>
<dbReference type="InParanoid" id="B4JJB8"/>
<dbReference type="HOGENOM" id="CLU_2963193_0_0_1"/>
<reference evidence="1 2" key="1">
    <citation type="journal article" date="2007" name="Nature">
        <title>Evolution of genes and genomes on the Drosophila phylogeny.</title>
        <authorList>
            <consortium name="Drosophila 12 Genomes Consortium"/>
            <person name="Clark A.G."/>
            <person name="Eisen M.B."/>
            <person name="Smith D.R."/>
            <person name="Bergman C.M."/>
            <person name="Oliver B."/>
            <person name="Markow T.A."/>
            <person name="Kaufman T.C."/>
            <person name="Kellis M."/>
            <person name="Gelbart W."/>
            <person name="Iyer V.N."/>
            <person name="Pollard D.A."/>
            <person name="Sackton T.B."/>
            <person name="Larracuente A.M."/>
            <person name="Singh N.D."/>
            <person name="Abad J.P."/>
            <person name="Abt D.N."/>
            <person name="Adryan B."/>
            <person name="Aguade M."/>
            <person name="Akashi H."/>
            <person name="Anderson W.W."/>
            <person name="Aquadro C.F."/>
            <person name="Ardell D.H."/>
            <person name="Arguello R."/>
            <person name="Artieri C.G."/>
            <person name="Barbash D.A."/>
            <person name="Barker D."/>
            <person name="Barsanti P."/>
            <person name="Batterham P."/>
            <person name="Batzoglou S."/>
            <person name="Begun D."/>
            <person name="Bhutkar A."/>
            <person name="Blanco E."/>
            <person name="Bosak S.A."/>
            <person name="Bradley R.K."/>
            <person name="Brand A.D."/>
            <person name="Brent M.R."/>
            <person name="Brooks A.N."/>
            <person name="Brown R.H."/>
            <person name="Butlin R.K."/>
            <person name="Caggese C."/>
            <person name="Calvi B.R."/>
            <person name="Bernardo de Carvalho A."/>
            <person name="Caspi A."/>
            <person name="Castrezana S."/>
            <person name="Celniker S.E."/>
            <person name="Chang J.L."/>
            <person name="Chapple C."/>
            <person name="Chatterji S."/>
            <person name="Chinwalla A."/>
            <person name="Civetta A."/>
            <person name="Clifton S.W."/>
            <person name="Comeron J.M."/>
            <person name="Costello J.C."/>
            <person name="Coyne J.A."/>
            <person name="Daub J."/>
            <person name="David R.G."/>
            <person name="Delcher A.L."/>
            <person name="Delehaunty K."/>
            <person name="Do C.B."/>
            <person name="Ebling H."/>
            <person name="Edwards K."/>
            <person name="Eickbush T."/>
            <person name="Evans J.D."/>
            <person name="Filipski A."/>
            <person name="Findeiss S."/>
            <person name="Freyhult E."/>
            <person name="Fulton L."/>
            <person name="Fulton R."/>
            <person name="Garcia A.C."/>
            <person name="Gardiner A."/>
            <person name="Garfield D.A."/>
            <person name="Garvin B.E."/>
            <person name="Gibson G."/>
            <person name="Gilbert D."/>
            <person name="Gnerre S."/>
            <person name="Godfrey J."/>
            <person name="Good R."/>
            <person name="Gotea V."/>
            <person name="Gravely B."/>
            <person name="Greenberg A.J."/>
            <person name="Griffiths-Jones S."/>
            <person name="Gross S."/>
            <person name="Guigo R."/>
            <person name="Gustafson E.A."/>
            <person name="Haerty W."/>
            <person name="Hahn M.W."/>
            <person name="Halligan D.L."/>
            <person name="Halpern A.L."/>
            <person name="Halter G.M."/>
            <person name="Han M.V."/>
            <person name="Heger A."/>
            <person name="Hillier L."/>
            <person name="Hinrichs A.S."/>
            <person name="Holmes I."/>
            <person name="Hoskins R.A."/>
            <person name="Hubisz M.J."/>
            <person name="Hultmark D."/>
            <person name="Huntley M.A."/>
            <person name="Jaffe D.B."/>
            <person name="Jagadeeshan S."/>
            <person name="Jeck W.R."/>
            <person name="Johnson J."/>
            <person name="Jones C.D."/>
            <person name="Jordan W.C."/>
            <person name="Karpen G.H."/>
            <person name="Kataoka E."/>
            <person name="Keightley P.D."/>
            <person name="Kheradpour P."/>
            <person name="Kirkness E.F."/>
            <person name="Koerich L.B."/>
            <person name="Kristiansen K."/>
            <person name="Kudrna D."/>
            <person name="Kulathinal R.J."/>
            <person name="Kumar S."/>
            <person name="Kwok R."/>
            <person name="Lander E."/>
            <person name="Langley C.H."/>
            <person name="Lapoint R."/>
            <person name="Lazzaro B.P."/>
            <person name="Lee S.J."/>
            <person name="Levesque L."/>
            <person name="Li R."/>
            <person name="Lin C.F."/>
            <person name="Lin M.F."/>
            <person name="Lindblad-Toh K."/>
            <person name="Llopart A."/>
            <person name="Long M."/>
            <person name="Low L."/>
            <person name="Lozovsky E."/>
            <person name="Lu J."/>
            <person name="Luo M."/>
            <person name="Machado C.A."/>
            <person name="Makalowski W."/>
            <person name="Marzo M."/>
            <person name="Matsuda M."/>
            <person name="Matzkin L."/>
            <person name="McAllister B."/>
            <person name="McBride C.S."/>
            <person name="McKernan B."/>
            <person name="McKernan K."/>
            <person name="Mendez-Lago M."/>
            <person name="Minx P."/>
            <person name="Mollenhauer M.U."/>
            <person name="Montooth K."/>
            <person name="Mount S.M."/>
            <person name="Mu X."/>
            <person name="Myers E."/>
            <person name="Negre B."/>
            <person name="Newfeld S."/>
            <person name="Nielsen R."/>
            <person name="Noor M.A."/>
            <person name="O'Grady P."/>
            <person name="Pachter L."/>
            <person name="Papaceit M."/>
            <person name="Parisi M.J."/>
            <person name="Parisi M."/>
            <person name="Parts L."/>
            <person name="Pedersen J.S."/>
            <person name="Pesole G."/>
            <person name="Phillippy A.M."/>
            <person name="Ponting C.P."/>
            <person name="Pop M."/>
            <person name="Porcelli D."/>
            <person name="Powell J.R."/>
            <person name="Prohaska S."/>
            <person name="Pruitt K."/>
            <person name="Puig M."/>
            <person name="Quesneville H."/>
            <person name="Ram K.R."/>
            <person name="Rand D."/>
            <person name="Rasmussen M.D."/>
            <person name="Reed L.K."/>
            <person name="Reenan R."/>
            <person name="Reily A."/>
            <person name="Remington K.A."/>
            <person name="Rieger T.T."/>
            <person name="Ritchie M.G."/>
            <person name="Robin C."/>
            <person name="Rogers Y.H."/>
            <person name="Rohde C."/>
            <person name="Rozas J."/>
            <person name="Rubenfield M.J."/>
            <person name="Ruiz A."/>
            <person name="Russo S."/>
            <person name="Salzberg S.L."/>
            <person name="Sanchez-Gracia A."/>
            <person name="Saranga D.J."/>
            <person name="Sato H."/>
            <person name="Schaeffer S.W."/>
            <person name="Schatz M.C."/>
            <person name="Schlenke T."/>
            <person name="Schwartz R."/>
            <person name="Segarra C."/>
            <person name="Singh R.S."/>
            <person name="Sirot L."/>
            <person name="Sirota M."/>
            <person name="Sisneros N.B."/>
            <person name="Smith C.D."/>
            <person name="Smith T.F."/>
            <person name="Spieth J."/>
            <person name="Stage D.E."/>
            <person name="Stark A."/>
            <person name="Stephan W."/>
            <person name="Strausberg R.L."/>
            <person name="Strempel S."/>
            <person name="Sturgill D."/>
            <person name="Sutton G."/>
            <person name="Sutton G.G."/>
            <person name="Tao W."/>
            <person name="Teichmann S."/>
            <person name="Tobari Y.N."/>
            <person name="Tomimura Y."/>
            <person name="Tsolas J.M."/>
            <person name="Valente V.L."/>
            <person name="Venter E."/>
            <person name="Venter J.C."/>
            <person name="Vicario S."/>
            <person name="Vieira F.G."/>
            <person name="Vilella A.J."/>
            <person name="Villasante A."/>
            <person name="Walenz B."/>
            <person name="Wang J."/>
            <person name="Wasserman M."/>
            <person name="Watts T."/>
            <person name="Wilson D."/>
            <person name="Wilson R.K."/>
            <person name="Wing R.A."/>
            <person name="Wolfner M.F."/>
            <person name="Wong A."/>
            <person name="Wong G.K."/>
            <person name="Wu C.I."/>
            <person name="Wu G."/>
            <person name="Yamamoto D."/>
            <person name="Yang H.P."/>
            <person name="Yang S.P."/>
            <person name="Yorke J.A."/>
            <person name="Yoshida K."/>
            <person name="Zdobnov E."/>
            <person name="Zhang P."/>
            <person name="Zhang Y."/>
            <person name="Zimin A.V."/>
            <person name="Baldwin J."/>
            <person name="Abdouelleil A."/>
            <person name="Abdulkadir J."/>
            <person name="Abebe A."/>
            <person name="Abera B."/>
            <person name="Abreu J."/>
            <person name="Acer S.C."/>
            <person name="Aftuck L."/>
            <person name="Alexander A."/>
            <person name="An P."/>
            <person name="Anderson E."/>
            <person name="Anderson S."/>
            <person name="Arachi H."/>
            <person name="Azer M."/>
            <person name="Bachantsang P."/>
            <person name="Barry A."/>
            <person name="Bayul T."/>
            <person name="Berlin A."/>
            <person name="Bessette D."/>
            <person name="Bloom T."/>
            <person name="Blye J."/>
            <person name="Boguslavskiy L."/>
            <person name="Bonnet C."/>
            <person name="Boukhgalter B."/>
            <person name="Bourzgui I."/>
            <person name="Brown A."/>
            <person name="Cahill P."/>
            <person name="Channer S."/>
            <person name="Cheshatsang Y."/>
            <person name="Chuda L."/>
            <person name="Citroen M."/>
            <person name="Collymore A."/>
            <person name="Cooke P."/>
            <person name="Costello M."/>
            <person name="D'Aco K."/>
            <person name="Daza R."/>
            <person name="De Haan G."/>
            <person name="DeGray S."/>
            <person name="DeMaso C."/>
            <person name="Dhargay N."/>
            <person name="Dooley K."/>
            <person name="Dooley E."/>
            <person name="Doricent M."/>
            <person name="Dorje P."/>
            <person name="Dorjee K."/>
            <person name="Dupes A."/>
            <person name="Elong R."/>
            <person name="Falk J."/>
            <person name="Farina A."/>
            <person name="Faro S."/>
            <person name="Ferguson D."/>
            <person name="Fisher S."/>
            <person name="Foley C.D."/>
            <person name="Franke A."/>
            <person name="Friedrich D."/>
            <person name="Gadbois L."/>
            <person name="Gearin G."/>
            <person name="Gearin C.R."/>
            <person name="Giannoukos G."/>
            <person name="Goode T."/>
            <person name="Graham J."/>
            <person name="Grandbois E."/>
            <person name="Grewal S."/>
            <person name="Gyaltsen K."/>
            <person name="Hafez N."/>
            <person name="Hagos B."/>
            <person name="Hall J."/>
            <person name="Henson C."/>
            <person name="Hollinger A."/>
            <person name="Honan T."/>
            <person name="Huard M.D."/>
            <person name="Hughes L."/>
            <person name="Hurhula B."/>
            <person name="Husby M.E."/>
            <person name="Kamat A."/>
            <person name="Kanga B."/>
            <person name="Kashin S."/>
            <person name="Khazanovich D."/>
            <person name="Kisner P."/>
            <person name="Lance K."/>
            <person name="Lara M."/>
            <person name="Lee W."/>
            <person name="Lennon N."/>
            <person name="Letendre F."/>
            <person name="LeVine R."/>
            <person name="Lipovsky A."/>
            <person name="Liu X."/>
            <person name="Liu J."/>
            <person name="Liu S."/>
            <person name="Lokyitsang T."/>
            <person name="Lokyitsang Y."/>
            <person name="Lubonja R."/>
            <person name="Lui A."/>
            <person name="MacDonald P."/>
            <person name="Magnisalis V."/>
            <person name="Maru K."/>
            <person name="Matthews C."/>
            <person name="McCusker W."/>
            <person name="McDonough S."/>
            <person name="Mehta T."/>
            <person name="Meldrim J."/>
            <person name="Meneus L."/>
            <person name="Mihai O."/>
            <person name="Mihalev A."/>
            <person name="Mihova T."/>
            <person name="Mittelman R."/>
            <person name="Mlenga V."/>
            <person name="Montmayeur A."/>
            <person name="Mulrain L."/>
            <person name="Navidi A."/>
            <person name="Naylor J."/>
            <person name="Negash T."/>
            <person name="Nguyen T."/>
            <person name="Nguyen N."/>
            <person name="Nicol R."/>
            <person name="Norbu C."/>
            <person name="Norbu N."/>
            <person name="Novod N."/>
            <person name="O'Neill B."/>
            <person name="Osman S."/>
            <person name="Markiewicz E."/>
            <person name="Oyono O.L."/>
            <person name="Patti C."/>
            <person name="Phunkhang P."/>
            <person name="Pierre F."/>
            <person name="Priest M."/>
            <person name="Raghuraman S."/>
            <person name="Rege F."/>
            <person name="Reyes R."/>
            <person name="Rise C."/>
            <person name="Rogov P."/>
            <person name="Ross K."/>
            <person name="Ryan E."/>
            <person name="Settipalli S."/>
            <person name="Shea T."/>
            <person name="Sherpa N."/>
            <person name="Shi L."/>
            <person name="Shih D."/>
            <person name="Sparrow T."/>
            <person name="Spaulding J."/>
            <person name="Stalker J."/>
            <person name="Stange-Thomann N."/>
            <person name="Stavropoulos S."/>
            <person name="Stone C."/>
            <person name="Strader C."/>
            <person name="Tesfaye S."/>
            <person name="Thomson T."/>
            <person name="Thoulutsang Y."/>
            <person name="Thoulutsang D."/>
            <person name="Topham K."/>
            <person name="Topping I."/>
            <person name="Tsamla T."/>
            <person name="Vassiliev H."/>
            <person name="Vo A."/>
            <person name="Wangchuk T."/>
            <person name="Wangdi T."/>
            <person name="Weiand M."/>
            <person name="Wilkinson J."/>
            <person name="Wilson A."/>
            <person name="Yadav S."/>
            <person name="Young G."/>
            <person name="Yu Q."/>
            <person name="Zembek L."/>
            <person name="Zhong D."/>
            <person name="Zimmer A."/>
            <person name="Zwirko Z."/>
            <person name="Jaffe D.B."/>
            <person name="Alvarez P."/>
            <person name="Brockman W."/>
            <person name="Butler J."/>
            <person name="Chin C."/>
            <person name="Gnerre S."/>
            <person name="Grabherr M."/>
            <person name="Kleber M."/>
            <person name="Mauceli E."/>
            <person name="MacCallum I."/>
        </authorList>
    </citation>
    <scope>NUCLEOTIDE SEQUENCE [LARGE SCALE GENOMIC DNA]</scope>
    <source>
        <strain evidence="2">Tucson 15287-2541.00</strain>
    </source>
</reference>
<evidence type="ECO:0000313" key="2">
    <source>
        <dbReference type="Proteomes" id="UP000001070"/>
    </source>
</evidence>
<sequence length="59" mass="6581">MLRQIAVFRELSGAGMTIASIDANIMQRQYESLDYIDITITIAIDIESDIDSSKMAPPF</sequence>
<dbReference type="AlphaFoldDB" id="B4JJB8"/>
<keyword evidence="2" id="KW-1185">Reference proteome</keyword>
<evidence type="ECO:0000313" key="1">
    <source>
        <dbReference type="EMBL" id="EDV99670.1"/>
    </source>
</evidence>
<protein>
    <submittedName>
        <fullName evidence="1">GH12285</fullName>
    </submittedName>
</protein>
<gene>
    <name evidence="1" type="primary">Dgri\GH12285</name>
    <name evidence="1" type="ORF">Dgri_GH12285</name>
</gene>
<name>B4JJB8_DROGR</name>
<organism evidence="2">
    <name type="scientific">Drosophila grimshawi</name>
    <name type="common">Hawaiian fruit fly</name>
    <name type="synonym">Idiomyia grimshawi</name>
    <dbReference type="NCBI Taxonomy" id="7222"/>
    <lineage>
        <taxon>Eukaryota</taxon>
        <taxon>Metazoa</taxon>
        <taxon>Ecdysozoa</taxon>
        <taxon>Arthropoda</taxon>
        <taxon>Hexapoda</taxon>
        <taxon>Insecta</taxon>
        <taxon>Pterygota</taxon>
        <taxon>Neoptera</taxon>
        <taxon>Endopterygota</taxon>
        <taxon>Diptera</taxon>
        <taxon>Brachycera</taxon>
        <taxon>Muscomorpha</taxon>
        <taxon>Ephydroidea</taxon>
        <taxon>Drosophilidae</taxon>
        <taxon>Drosophila</taxon>
        <taxon>Hawaiian Drosophila</taxon>
    </lineage>
</organism>
<dbReference type="Proteomes" id="UP000001070">
    <property type="component" value="Unassembled WGS sequence"/>
</dbReference>